<dbReference type="EMBL" id="QXFT01001252">
    <property type="protein sequence ID" value="KAE9324061.1"/>
    <property type="molecule type" value="Genomic_DNA"/>
</dbReference>
<dbReference type="EMBL" id="QXFU01001304">
    <property type="protein sequence ID" value="KAE9005400.1"/>
    <property type="molecule type" value="Genomic_DNA"/>
</dbReference>
<dbReference type="Proteomes" id="UP000435112">
    <property type="component" value="Unassembled WGS sequence"/>
</dbReference>
<dbReference type="OrthoDB" id="10268238at2759"/>
<accession>A0A6A3KD18</accession>
<evidence type="ECO:0000313" key="1">
    <source>
        <dbReference type="EMBL" id="KAE9005400.1"/>
    </source>
</evidence>
<evidence type="ECO:0000313" key="3">
    <source>
        <dbReference type="Proteomes" id="UP000434957"/>
    </source>
</evidence>
<reference evidence="1 4" key="1">
    <citation type="submission" date="2018-09" db="EMBL/GenBank/DDBJ databases">
        <title>Genomic investigation of the strawberry pathogen Phytophthora fragariae indicates pathogenicity is determined by transcriptional variation in three key races.</title>
        <authorList>
            <person name="Adams T.M."/>
            <person name="Armitage A.D."/>
            <person name="Sobczyk M.K."/>
            <person name="Bates H.J."/>
            <person name="Dunwell J.M."/>
            <person name="Nellist C.F."/>
            <person name="Harrison R.J."/>
        </authorList>
    </citation>
    <scope>NUCLEOTIDE SEQUENCE [LARGE SCALE GENOMIC DNA]</scope>
    <source>
        <strain evidence="1 4">SCRP324</strain>
        <strain evidence="2 3">SCRP333</strain>
    </source>
</reference>
<dbReference type="Proteomes" id="UP000434957">
    <property type="component" value="Unassembled WGS sequence"/>
</dbReference>
<organism evidence="1 4">
    <name type="scientific">Phytophthora rubi</name>
    <dbReference type="NCBI Taxonomy" id="129364"/>
    <lineage>
        <taxon>Eukaryota</taxon>
        <taxon>Sar</taxon>
        <taxon>Stramenopiles</taxon>
        <taxon>Oomycota</taxon>
        <taxon>Peronosporomycetes</taxon>
        <taxon>Peronosporales</taxon>
        <taxon>Peronosporaceae</taxon>
        <taxon>Phytophthora</taxon>
    </lineage>
</organism>
<name>A0A6A3KD18_9STRA</name>
<dbReference type="AlphaFoldDB" id="A0A6A3KD18"/>
<protein>
    <submittedName>
        <fullName evidence="1">Uncharacterized protein</fullName>
    </submittedName>
</protein>
<keyword evidence="3" id="KW-1185">Reference proteome</keyword>
<evidence type="ECO:0000313" key="4">
    <source>
        <dbReference type="Proteomes" id="UP000435112"/>
    </source>
</evidence>
<proteinExistence type="predicted"/>
<sequence length="32" mass="3430">MIHTLAFDDGTIMFDDGGQCCPSGRGLETNKV</sequence>
<evidence type="ECO:0000313" key="2">
    <source>
        <dbReference type="EMBL" id="KAE9324061.1"/>
    </source>
</evidence>
<comment type="caution">
    <text evidence="1">The sequence shown here is derived from an EMBL/GenBank/DDBJ whole genome shotgun (WGS) entry which is preliminary data.</text>
</comment>
<gene>
    <name evidence="1" type="ORF">PR002_g16771</name>
    <name evidence="2" type="ORF">PR003_g16822</name>
</gene>